<dbReference type="EMBL" id="LWDF02000740">
    <property type="protein sequence ID" value="KAE8243836.1"/>
    <property type="molecule type" value="Genomic_DNA"/>
</dbReference>
<reference evidence="2" key="2">
    <citation type="journal article" date="2019" name="IMA Fungus">
        <title>Genome sequencing and comparison of five Tilletia species to identify candidate genes for the detection of regulated species infecting wheat.</title>
        <authorList>
            <person name="Nguyen H.D.T."/>
            <person name="Sultana T."/>
            <person name="Kesanakurti P."/>
            <person name="Hambleton S."/>
        </authorList>
    </citation>
    <scope>NUCLEOTIDE SEQUENCE</scope>
    <source>
        <strain evidence="2">DAOMC 236416</strain>
    </source>
</reference>
<name>A0A8T8SN42_9BASI</name>
<evidence type="ECO:0000313" key="2">
    <source>
        <dbReference type="EMBL" id="KAE8243836.1"/>
    </source>
</evidence>
<feature type="compositionally biased region" description="Basic and acidic residues" evidence="1">
    <location>
        <begin position="409"/>
        <end position="455"/>
    </location>
</feature>
<organism evidence="2 3">
    <name type="scientific">Tilletia indica</name>
    <dbReference type="NCBI Taxonomy" id="43049"/>
    <lineage>
        <taxon>Eukaryota</taxon>
        <taxon>Fungi</taxon>
        <taxon>Dikarya</taxon>
        <taxon>Basidiomycota</taxon>
        <taxon>Ustilaginomycotina</taxon>
        <taxon>Exobasidiomycetes</taxon>
        <taxon>Tilletiales</taxon>
        <taxon>Tilletiaceae</taxon>
        <taxon>Tilletia</taxon>
    </lineage>
</organism>
<feature type="compositionally biased region" description="Acidic residues" evidence="1">
    <location>
        <begin position="319"/>
        <end position="349"/>
    </location>
</feature>
<gene>
    <name evidence="2" type="ORF">A4X13_0g6927</name>
</gene>
<feature type="compositionally biased region" description="Basic and acidic residues" evidence="1">
    <location>
        <begin position="248"/>
        <end position="260"/>
    </location>
</feature>
<feature type="compositionally biased region" description="Basic and acidic residues" evidence="1">
    <location>
        <begin position="135"/>
        <end position="156"/>
    </location>
</feature>
<feature type="compositionally biased region" description="Basic and acidic residues" evidence="1">
    <location>
        <begin position="110"/>
        <end position="119"/>
    </location>
</feature>
<feature type="region of interest" description="Disordered" evidence="1">
    <location>
        <begin position="288"/>
        <end position="455"/>
    </location>
</feature>
<proteinExistence type="predicted"/>
<dbReference type="Proteomes" id="UP000077521">
    <property type="component" value="Unassembled WGS sequence"/>
</dbReference>
<keyword evidence="3" id="KW-1185">Reference proteome</keyword>
<dbReference type="AlphaFoldDB" id="A0A8T8SN42"/>
<protein>
    <submittedName>
        <fullName evidence="2">Uncharacterized protein</fullName>
    </submittedName>
</protein>
<sequence>MQKKGMPKSAASRRSTRRKGQAKDVHVGQSQSTAALPPPTSLPTPSRQAPMRRSGRESLGPSPPASQVRDQEPQEPTPAPQELSAAEDDSQRTSPAPSRLPVPPQASTSRRIDSPDRRSPSISRVAADLRSSAVGDRRESVDMKDDENHEHTSRPRWTEMEEKELAAAVWDSLALQRAILPGRTLVEEGSSAPKIKLDPLLRDVIKILRQAGVTRKLTEDICGNKIRRMTKNYMTVRDALSETGQSKTADEIRGNSRLEEERVETCRAYQLHGIKSRSNEYLSVERIGPSKTKHEQGTNLTMVDGLSANERDANMNEGGGEDENNESGDGEDDEDEDVEGGEENNEGDTSEGNNNSSWKGKAPVRGSQLLNDIEEDLIRNVSPAPPGPSRNTTTATSGKRKRPGPSKPDALEEMARFFKESSEAAEARRQRWEQEQQQRSEDTRRREDAVQARHEAEMEVRRQEAAANQNMARAIFALVQAIPSQSQPSLP</sequence>
<accession>A0A8T8SN42</accession>
<evidence type="ECO:0000256" key="1">
    <source>
        <dbReference type="SAM" id="MobiDB-lite"/>
    </source>
</evidence>
<reference evidence="2" key="1">
    <citation type="submission" date="2016-04" db="EMBL/GenBank/DDBJ databases">
        <authorList>
            <person name="Nguyen H.D."/>
            <person name="Samba Siva P."/>
            <person name="Cullis J."/>
            <person name="Levesque C.A."/>
            <person name="Hambleton S."/>
        </authorList>
    </citation>
    <scope>NUCLEOTIDE SEQUENCE</scope>
    <source>
        <strain evidence="2">DAOMC 236416</strain>
    </source>
</reference>
<comment type="caution">
    <text evidence="2">The sequence shown here is derived from an EMBL/GenBank/DDBJ whole genome shotgun (WGS) entry which is preliminary data.</text>
</comment>
<feature type="region of interest" description="Disordered" evidence="1">
    <location>
        <begin position="1"/>
        <end position="156"/>
    </location>
</feature>
<evidence type="ECO:0000313" key="3">
    <source>
        <dbReference type="Proteomes" id="UP000077521"/>
    </source>
</evidence>
<feature type="region of interest" description="Disordered" evidence="1">
    <location>
        <begin position="241"/>
        <end position="260"/>
    </location>
</feature>